<gene>
    <name evidence="1" type="ORF">Gotri_026840</name>
</gene>
<accession>A0A7J9FTD9</accession>
<keyword evidence="2" id="KW-1185">Reference proteome</keyword>
<proteinExistence type="predicted"/>
<protein>
    <submittedName>
        <fullName evidence="1">Uncharacterized protein</fullName>
    </submittedName>
</protein>
<reference evidence="1 2" key="1">
    <citation type="journal article" date="2019" name="Genome Biol. Evol.">
        <title>Insights into the evolution of the New World diploid cottons (Gossypium, subgenus Houzingenia) based on genome sequencing.</title>
        <authorList>
            <person name="Grover C.E."/>
            <person name="Arick M.A. 2nd"/>
            <person name="Thrash A."/>
            <person name="Conover J.L."/>
            <person name="Sanders W.S."/>
            <person name="Peterson D.G."/>
            <person name="Frelichowski J.E."/>
            <person name="Scheffler J.A."/>
            <person name="Scheffler B.E."/>
            <person name="Wendel J.F."/>
        </authorList>
    </citation>
    <scope>NUCLEOTIDE SEQUENCE [LARGE SCALE GENOMIC DNA]</scope>
    <source>
        <strain evidence="1">8</strain>
        <tissue evidence="1">Leaf</tissue>
    </source>
</reference>
<dbReference type="AlphaFoldDB" id="A0A7J9FTD9"/>
<dbReference type="EMBL" id="JABEZW010228082">
    <property type="protein sequence ID" value="MBA0788580.1"/>
    <property type="molecule type" value="Genomic_DNA"/>
</dbReference>
<evidence type="ECO:0000313" key="2">
    <source>
        <dbReference type="Proteomes" id="UP000593568"/>
    </source>
</evidence>
<dbReference type="Proteomes" id="UP000593568">
    <property type="component" value="Unassembled WGS sequence"/>
</dbReference>
<sequence length="51" mass="5835">MGPVASVDWRATCDKLLRKVSDKFKDSQIEMGWLDDNFKTIKASTSDIEKE</sequence>
<evidence type="ECO:0000313" key="1">
    <source>
        <dbReference type="EMBL" id="MBA0788580.1"/>
    </source>
</evidence>
<name>A0A7J9FTD9_9ROSI</name>
<organism evidence="1 2">
    <name type="scientific">Gossypium trilobum</name>
    <dbReference type="NCBI Taxonomy" id="34281"/>
    <lineage>
        <taxon>Eukaryota</taxon>
        <taxon>Viridiplantae</taxon>
        <taxon>Streptophyta</taxon>
        <taxon>Embryophyta</taxon>
        <taxon>Tracheophyta</taxon>
        <taxon>Spermatophyta</taxon>
        <taxon>Magnoliopsida</taxon>
        <taxon>eudicotyledons</taxon>
        <taxon>Gunneridae</taxon>
        <taxon>Pentapetalae</taxon>
        <taxon>rosids</taxon>
        <taxon>malvids</taxon>
        <taxon>Malvales</taxon>
        <taxon>Malvaceae</taxon>
        <taxon>Malvoideae</taxon>
        <taxon>Gossypium</taxon>
    </lineage>
</organism>
<comment type="caution">
    <text evidence="1">The sequence shown here is derived from an EMBL/GenBank/DDBJ whole genome shotgun (WGS) entry which is preliminary data.</text>
</comment>